<keyword evidence="2" id="KW-0813">Transport</keyword>
<dbReference type="Pfam" id="PF00664">
    <property type="entry name" value="ABC_membrane"/>
    <property type="match status" value="1"/>
</dbReference>
<dbReference type="Proteomes" id="UP000029665">
    <property type="component" value="Unassembled WGS sequence"/>
</dbReference>
<dbReference type="STRING" id="5643.A0A060SV80"/>
<sequence>MQSKSQRHLGLLLIWVFRWEFANIAAMSITAVVGAFAAPISINQLLRYLESDRAETPIKPWFWIALFFFGGLFKDVSDQWFLLHSTRLNVRTKAIITELVFEHALRIRVKAETSDSDDGAEGSPSTDSTAVATPDSASQLAAESAQGEISTGGEGEGGGPSHSVTSSGTTATLTSRPRKGKGKSMADKEASAKPEGVPKKPDAGKKDSSKHLIGRINNLVSSDLSNLGNIGTAATFFTIESPFQIILGIIFLYQILGWSALVGLVTMLITLPVPGWITKRIQDARVQTITETLNVIRMIKLFGWESRIAAQLDKKREEELAAVRKSKLLTLFINMTNNMIPILIMLSTFSTYTVLMKKELTASRVFSCMAVFDMLRMDLQSSFNMLPRLIRAKVSLEHIADFLRNTELIDEFERVRDGDSAQIWTPAVPEDCKGVVGIRKASFTWSKEGVPSQTPGGRRKRAFVLTVDEELLFQRGKINLIVGPTGAGKTSLLMALLVLHQCALNRDLSLFDAGDETEVGEKGITLSGGQKARVTLARAVYSTADILLLDDILAALDVHTSKWIVEKCLKGDLLEGRTIILVTHNVAMVSPVASFVVDLGPDGRILSQGSLENALARDSDLLHEIEEEQEALERSKFELDAEKPDDAVIKQSAGKLVVDEEREEGHVGWAAFKLFLSNMSSRPLLFWFIYVSGHVLRQALGNLQTWYLGY</sequence>
<dbReference type="SMART" id="SM00382">
    <property type="entry name" value="AAA"/>
    <property type="match status" value="1"/>
</dbReference>
<dbReference type="InterPro" id="IPR017871">
    <property type="entry name" value="ABC_transporter-like_CS"/>
</dbReference>
<dbReference type="InterPro" id="IPR036640">
    <property type="entry name" value="ABC1_TM_sf"/>
</dbReference>
<evidence type="ECO:0000256" key="3">
    <source>
        <dbReference type="ARBA" id="ARBA00022692"/>
    </source>
</evidence>
<feature type="coiled-coil region" evidence="8">
    <location>
        <begin position="615"/>
        <end position="642"/>
    </location>
</feature>
<dbReference type="InterPro" id="IPR003439">
    <property type="entry name" value="ABC_transporter-like_ATP-bd"/>
</dbReference>
<evidence type="ECO:0000259" key="12">
    <source>
        <dbReference type="PROSITE" id="PS50929"/>
    </source>
</evidence>
<keyword evidence="8" id="KW-0175">Coiled coil</keyword>
<dbReference type="InterPro" id="IPR011527">
    <property type="entry name" value="ABC1_TM_dom"/>
</dbReference>
<comment type="subcellular location">
    <subcellularLocation>
        <location evidence="1">Membrane</location>
    </subcellularLocation>
</comment>
<dbReference type="SUPFAM" id="SSF90123">
    <property type="entry name" value="ABC transporter transmembrane region"/>
    <property type="match status" value="1"/>
</dbReference>
<name>A0A060SV80_PYCCI</name>
<evidence type="ECO:0008006" key="15">
    <source>
        <dbReference type="Google" id="ProtNLM"/>
    </source>
</evidence>
<dbReference type="SUPFAM" id="SSF52540">
    <property type="entry name" value="P-loop containing nucleoside triphosphate hydrolases"/>
    <property type="match status" value="1"/>
</dbReference>
<feature type="compositionally biased region" description="Polar residues" evidence="9">
    <location>
        <begin position="123"/>
        <end position="141"/>
    </location>
</feature>
<evidence type="ECO:0000256" key="8">
    <source>
        <dbReference type="SAM" id="Coils"/>
    </source>
</evidence>
<evidence type="ECO:0000256" key="4">
    <source>
        <dbReference type="ARBA" id="ARBA00022741"/>
    </source>
</evidence>
<dbReference type="PANTHER" id="PTHR24223">
    <property type="entry name" value="ATP-BINDING CASSETTE SUB-FAMILY C"/>
    <property type="match status" value="1"/>
</dbReference>
<dbReference type="Gene3D" id="3.40.50.300">
    <property type="entry name" value="P-loop containing nucleotide triphosphate hydrolases"/>
    <property type="match status" value="1"/>
</dbReference>
<dbReference type="GO" id="GO:0005524">
    <property type="term" value="F:ATP binding"/>
    <property type="evidence" value="ECO:0007669"/>
    <property type="project" value="UniProtKB-KW"/>
</dbReference>
<feature type="domain" description="ABC transmembrane type-1" evidence="12">
    <location>
        <begin position="209"/>
        <end position="391"/>
    </location>
</feature>
<dbReference type="GO" id="GO:0016887">
    <property type="term" value="F:ATP hydrolysis activity"/>
    <property type="evidence" value="ECO:0007669"/>
    <property type="project" value="InterPro"/>
</dbReference>
<proteinExistence type="predicted"/>
<keyword evidence="14" id="KW-1185">Reference proteome</keyword>
<feature type="compositionally biased region" description="Gly residues" evidence="9">
    <location>
        <begin position="150"/>
        <end position="160"/>
    </location>
</feature>
<dbReference type="PANTHER" id="PTHR24223:SF356">
    <property type="entry name" value="ATP-BINDING CASSETTE TRANSPORTER ABC4"/>
    <property type="match status" value="1"/>
</dbReference>
<dbReference type="InterPro" id="IPR027417">
    <property type="entry name" value="P-loop_NTPase"/>
</dbReference>
<evidence type="ECO:0000313" key="14">
    <source>
        <dbReference type="Proteomes" id="UP000029665"/>
    </source>
</evidence>
<keyword evidence="7 10" id="KW-0472">Membrane</keyword>
<evidence type="ECO:0000256" key="1">
    <source>
        <dbReference type="ARBA" id="ARBA00004370"/>
    </source>
</evidence>
<keyword evidence="3 10" id="KW-0812">Transmembrane</keyword>
<comment type="caution">
    <text evidence="13">The sequence shown here is derived from an EMBL/GenBank/DDBJ whole genome shotgun (WGS) entry which is preliminary data.</text>
</comment>
<dbReference type="OMA" id="WEFANIA"/>
<dbReference type="Gene3D" id="1.20.1560.10">
    <property type="entry name" value="ABC transporter type 1, transmembrane domain"/>
    <property type="match status" value="1"/>
</dbReference>
<evidence type="ECO:0000256" key="9">
    <source>
        <dbReference type="SAM" id="MobiDB-lite"/>
    </source>
</evidence>
<feature type="compositionally biased region" description="Polar residues" evidence="9">
    <location>
        <begin position="162"/>
        <end position="175"/>
    </location>
</feature>
<feature type="compositionally biased region" description="Basic and acidic residues" evidence="9">
    <location>
        <begin position="184"/>
        <end position="209"/>
    </location>
</feature>
<evidence type="ECO:0000256" key="6">
    <source>
        <dbReference type="ARBA" id="ARBA00022989"/>
    </source>
</evidence>
<dbReference type="OrthoDB" id="6500128at2759"/>
<dbReference type="Pfam" id="PF00005">
    <property type="entry name" value="ABC_tran"/>
    <property type="match status" value="1"/>
</dbReference>
<evidence type="ECO:0000256" key="10">
    <source>
        <dbReference type="SAM" id="Phobius"/>
    </source>
</evidence>
<dbReference type="PROSITE" id="PS50893">
    <property type="entry name" value="ABC_TRANSPORTER_2"/>
    <property type="match status" value="1"/>
</dbReference>
<feature type="domain" description="ABC transporter" evidence="11">
    <location>
        <begin position="390"/>
        <end position="627"/>
    </location>
</feature>
<dbReference type="InterPro" id="IPR050173">
    <property type="entry name" value="ABC_transporter_C-like"/>
</dbReference>
<evidence type="ECO:0000313" key="13">
    <source>
        <dbReference type="EMBL" id="CDO76129.1"/>
    </source>
</evidence>
<dbReference type="GO" id="GO:0140359">
    <property type="term" value="F:ABC-type transporter activity"/>
    <property type="evidence" value="ECO:0007669"/>
    <property type="project" value="InterPro"/>
</dbReference>
<keyword evidence="4" id="KW-0547">Nucleotide-binding</keyword>
<dbReference type="HOGENOM" id="CLU_000604_27_6_1"/>
<reference evidence="13" key="1">
    <citation type="submission" date="2014-01" db="EMBL/GenBank/DDBJ databases">
        <title>The genome of the white-rot fungus Pycnoporus cinnabarinus: a basidiomycete model with a versatile arsenal for lignocellulosic biomass breakdown.</title>
        <authorList>
            <person name="Levasseur A."/>
            <person name="Lomascolo A."/>
            <person name="Ruiz-Duenas F.J."/>
            <person name="Uzan E."/>
            <person name="Piumi F."/>
            <person name="Kues U."/>
            <person name="Ram A.F.J."/>
            <person name="Murat C."/>
            <person name="Haon M."/>
            <person name="Benoit I."/>
            <person name="Arfi Y."/>
            <person name="Chevret D."/>
            <person name="Drula E."/>
            <person name="Kwon M.J."/>
            <person name="Gouret P."/>
            <person name="Lesage-Meessen L."/>
            <person name="Lombard V."/>
            <person name="Mariette J."/>
            <person name="Noirot C."/>
            <person name="Park J."/>
            <person name="Patyshakuliyeva A."/>
            <person name="Wieneger R.A.B."/>
            <person name="Wosten H.A.B."/>
            <person name="Martin F."/>
            <person name="Coutinho P.M."/>
            <person name="de Vries R."/>
            <person name="Martinez A.T."/>
            <person name="Klopp C."/>
            <person name="Pontarotti P."/>
            <person name="Henrissat B."/>
            <person name="Record E."/>
        </authorList>
    </citation>
    <scope>NUCLEOTIDE SEQUENCE [LARGE SCALE GENOMIC DNA]</scope>
    <source>
        <strain evidence="13">BRFM137</strain>
    </source>
</reference>
<keyword evidence="6 10" id="KW-1133">Transmembrane helix</keyword>
<evidence type="ECO:0000256" key="2">
    <source>
        <dbReference type="ARBA" id="ARBA00022448"/>
    </source>
</evidence>
<dbReference type="PROSITE" id="PS00211">
    <property type="entry name" value="ABC_TRANSPORTER_1"/>
    <property type="match status" value="1"/>
</dbReference>
<dbReference type="InterPro" id="IPR003593">
    <property type="entry name" value="AAA+_ATPase"/>
</dbReference>
<dbReference type="EMBL" id="CCBP010000338">
    <property type="protein sequence ID" value="CDO76129.1"/>
    <property type="molecule type" value="Genomic_DNA"/>
</dbReference>
<gene>
    <name evidence="13" type="ORF">BN946_scf184876.g22</name>
</gene>
<feature type="transmembrane region" description="Helical" evidence="10">
    <location>
        <begin position="245"/>
        <end position="269"/>
    </location>
</feature>
<dbReference type="GO" id="GO:0016020">
    <property type="term" value="C:membrane"/>
    <property type="evidence" value="ECO:0007669"/>
    <property type="project" value="UniProtKB-SubCell"/>
</dbReference>
<dbReference type="CDD" id="cd18596">
    <property type="entry name" value="ABC_6TM_VMR1_D1_like"/>
    <property type="match status" value="1"/>
</dbReference>
<evidence type="ECO:0000256" key="5">
    <source>
        <dbReference type="ARBA" id="ARBA00022840"/>
    </source>
</evidence>
<dbReference type="PROSITE" id="PS50929">
    <property type="entry name" value="ABC_TM1F"/>
    <property type="match status" value="1"/>
</dbReference>
<evidence type="ECO:0000256" key="7">
    <source>
        <dbReference type="ARBA" id="ARBA00023136"/>
    </source>
</evidence>
<evidence type="ECO:0000259" key="11">
    <source>
        <dbReference type="PROSITE" id="PS50893"/>
    </source>
</evidence>
<accession>A0A060SV80</accession>
<dbReference type="AlphaFoldDB" id="A0A060SV80"/>
<keyword evidence="5" id="KW-0067">ATP-binding</keyword>
<feature type="transmembrane region" description="Helical" evidence="10">
    <location>
        <begin position="338"/>
        <end position="355"/>
    </location>
</feature>
<feature type="region of interest" description="Disordered" evidence="9">
    <location>
        <begin position="112"/>
        <end position="209"/>
    </location>
</feature>
<protein>
    <recommendedName>
        <fullName evidence="15">ABC transmembrane type-1 domain-containing protein</fullName>
    </recommendedName>
</protein>
<organism evidence="13 14">
    <name type="scientific">Pycnoporus cinnabarinus</name>
    <name type="common">Cinnabar-red polypore</name>
    <name type="synonym">Trametes cinnabarina</name>
    <dbReference type="NCBI Taxonomy" id="5643"/>
    <lineage>
        <taxon>Eukaryota</taxon>
        <taxon>Fungi</taxon>
        <taxon>Dikarya</taxon>
        <taxon>Basidiomycota</taxon>
        <taxon>Agaricomycotina</taxon>
        <taxon>Agaricomycetes</taxon>
        <taxon>Polyporales</taxon>
        <taxon>Polyporaceae</taxon>
        <taxon>Trametes</taxon>
    </lineage>
</organism>